<dbReference type="OrthoDB" id="5086884at2759"/>
<accession>W9C3L3</accession>
<comment type="subcellular location">
    <subcellularLocation>
        <location evidence="1">Membrane</location>
        <topology evidence="1">Multi-pass membrane protein</topology>
    </subcellularLocation>
</comment>
<dbReference type="InterPro" id="IPR036259">
    <property type="entry name" value="MFS_trans_sf"/>
</dbReference>
<comment type="caution">
    <text evidence="8">The sequence shown here is derived from an EMBL/GenBank/DDBJ whole genome shotgun (WGS) entry which is preliminary data.</text>
</comment>
<proteinExistence type="predicted"/>
<dbReference type="GO" id="GO:0022857">
    <property type="term" value="F:transmembrane transporter activity"/>
    <property type="evidence" value="ECO:0007669"/>
    <property type="project" value="InterPro"/>
</dbReference>
<dbReference type="CDD" id="cd17325">
    <property type="entry name" value="MFS_MdtG_SLC18_like"/>
    <property type="match status" value="1"/>
</dbReference>
<dbReference type="Gene3D" id="1.20.1250.20">
    <property type="entry name" value="MFS general substrate transporter like domains"/>
    <property type="match status" value="2"/>
</dbReference>
<keyword evidence="5 6" id="KW-0472">Membrane</keyword>
<protein>
    <recommendedName>
        <fullName evidence="7">Major facilitator superfamily (MFS) profile domain-containing protein</fullName>
    </recommendedName>
</protein>
<keyword evidence="3 6" id="KW-0812">Transmembrane</keyword>
<sequence length="455" mass="48211">MDDSHGKSLPIGFRWRSSKWFVLSTIAVALFAETFLYGFLVPILGYMLENRLHVEPSQIQKLSSTVLALHGAFAVISSPIIGHFADKSSGRKTSLLLSLVCCILGTVMVAGAGSVSMLLLGRVLQGMAGSAVWIIGFATVSDILNEDDLGFGMSLMMSFANAGTITGPVVSGLLIEATGYWVTWSTPLMVLTIDLLARVIMIENPHTISLCSPNNDTVDTSPGDVQNVSGTGNFWRVMICDSRVLTCLMITFMSMAVTSSLQATLPLQVQHKFGWGPSTVGLLFAGLVAPGVLIGPLAGWVHDRVSAKGPAIVCCILQALALGILGTAGREVLSGNVPATDGTLYIVSIITIGSLRPFVSGIAPVELADAAKKRQGKTPGVFGPQSGLSRVFSMMDAAASLGMMIGPIMGGSLKELIGYEWMNWTWGLFYLALALLITCFLDSRKVAETALTEDA</sequence>
<name>W9C3L3_SCLBF</name>
<dbReference type="InterPro" id="IPR020846">
    <property type="entry name" value="MFS_dom"/>
</dbReference>
<evidence type="ECO:0000256" key="3">
    <source>
        <dbReference type="ARBA" id="ARBA00022692"/>
    </source>
</evidence>
<evidence type="ECO:0000256" key="4">
    <source>
        <dbReference type="ARBA" id="ARBA00022989"/>
    </source>
</evidence>
<evidence type="ECO:0000256" key="1">
    <source>
        <dbReference type="ARBA" id="ARBA00004141"/>
    </source>
</evidence>
<feature type="transmembrane region" description="Helical" evidence="6">
    <location>
        <begin position="388"/>
        <end position="409"/>
    </location>
</feature>
<feature type="transmembrane region" description="Helical" evidence="6">
    <location>
        <begin position="20"/>
        <end position="47"/>
    </location>
</feature>
<evidence type="ECO:0000259" key="7">
    <source>
        <dbReference type="PROSITE" id="PS50850"/>
    </source>
</evidence>
<organism evidence="8 9">
    <name type="scientific">Sclerotinia borealis (strain F-4128)</name>
    <dbReference type="NCBI Taxonomy" id="1432307"/>
    <lineage>
        <taxon>Eukaryota</taxon>
        <taxon>Fungi</taxon>
        <taxon>Dikarya</taxon>
        <taxon>Ascomycota</taxon>
        <taxon>Pezizomycotina</taxon>
        <taxon>Leotiomycetes</taxon>
        <taxon>Helotiales</taxon>
        <taxon>Sclerotiniaceae</taxon>
        <taxon>Sclerotinia</taxon>
    </lineage>
</organism>
<keyword evidence="2" id="KW-0813">Transport</keyword>
<feature type="transmembrane region" description="Helical" evidence="6">
    <location>
        <begin position="97"/>
        <end position="120"/>
    </location>
</feature>
<keyword evidence="9" id="KW-1185">Reference proteome</keyword>
<dbReference type="HOGENOM" id="CLU_001265_51_1_1"/>
<feature type="transmembrane region" description="Helical" evidence="6">
    <location>
        <begin position="344"/>
        <end position="367"/>
    </location>
</feature>
<dbReference type="STRING" id="1432307.W9C3L3"/>
<dbReference type="AlphaFoldDB" id="W9C3L3"/>
<dbReference type="PROSITE" id="PS50850">
    <property type="entry name" value="MFS"/>
    <property type="match status" value="1"/>
</dbReference>
<dbReference type="GO" id="GO:0016020">
    <property type="term" value="C:membrane"/>
    <property type="evidence" value="ECO:0007669"/>
    <property type="project" value="UniProtKB-SubCell"/>
</dbReference>
<gene>
    <name evidence="8" type="ORF">SBOR_9160</name>
</gene>
<evidence type="ECO:0000256" key="6">
    <source>
        <dbReference type="SAM" id="Phobius"/>
    </source>
</evidence>
<evidence type="ECO:0000256" key="5">
    <source>
        <dbReference type="ARBA" id="ARBA00023136"/>
    </source>
</evidence>
<feature type="transmembrane region" description="Helical" evidence="6">
    <location>
        <begin position="244"/>
        <end position="263"/>
    </location>
</feature>
<dbReference type="Pfam" id="PF07690">
    <property type="entry name" value="MFS_1"/>
    <property type="match status" value="1"/>
</dbReference>
<evidence type="ECO:0000313" key="8">
    <source>
        <dbReference type="EMBL" id="ESZ90466.1"/>
    </source>
</evidence>
<dbReference type="Proteomes" id="UP000019487">
    <property type="component" value="Unassembled WGS sequence"/>
</dbReference>
<dbReference type="InterPro" id="IPR050930">
    <property type="entry name" value="MFS_Vesicular_Transporter"/>
</dbReference>
<evidence type="ECO:0000256" key="2">
    <source>
        <dbReference type="ARBA" id="ARBA00022448"/>
    </source>
</evidence>
<dbReference type="EMBL" id="AYSA01000626">
    <property type="protein sequence ID" value="ESZ90466.1"/>
    <property type="molecule type" value="Genomic_DNA"/>
</dbReference>
<evidence type="ECO:0000313" key="9">
    <source>
        <dbReference type="Proteomes" id="UP000019487"/>
    </source>
</evidence>
<feature type="domain" description="Major facilitator superfamily (MFS) profile" evidence="7">
    <location>
        <begin position="22"/>
        <end position="445"/>
    </location>
</feature>
<feature type="transmembrane region" description="Helical" evidence="6">
    <location>
        <begin position="275"/>
        <end position="298"/>
    </location>
</feature>
<dbReference type="InterPro" id="IPR011701">
    <property type="entry name" value="MFS"/>
</dbReference>
<feature type="transmembrane region" description="Helical" evidence="6">
    <location>
        <begin position="126"/>
        <end position="144"/>
    </location>
</feature>
<dbReference type="PANTHER" id="PTHR23506">
    <property type="entry name" value="GH10249P"/>
    <property type="match status" value="1"/>
</dbReference>
<feature type="transmembrane region" description="Helical" evidence="6">
    <location>
        <begin position="421"/>
        <end position="441"/>
    </location>
</feature>
<dbReference type="SUPFAM" id="SSF103473">
    <property type="entry name" value="MFS general substrate transporter"/>
    <property type="match status" value="1"/>
</dbReference>
<feature type="transmembrane region" description="Helical" evidence="6">
    <location>
        <begin position="67"/>
        <end position="85"/>
    </location>
</feature>
<feature type="transmembrane region" description="Helical" evidence="6">
    <location>
        <begin position="310"/>
        <end position="329"/>
    </location>
</feature>
<dbReference type="PANTHER" id="PTHR23506:SF35">
    <property type="entry name" value="MAJOR FACILITATOR SUPERFAMILY (MFS) PROFILE DOMAIN-CONTAINING PROTEIN-RELATED"/>
    <property type="match status" value="1"/>
</dbReference>
<keyword evidence="4 6" id="KW-1133">Transmembrane helix</keyword>
<feature type="transmembrane region" description="Helical" evidence="6">
    <location>
        <begin position="156"/>
        <end position="175"/>
    </location>
</feature>
<reference evidence="8 9" key="1">
    <citation type="journal article" date="2014" name="Genome Announc.">
        <title>Draft genome sequence of Sclerotinia borealis, a psychrophilic plant pathogenic fungus.</title>
        <authorList>
            <person name="Mardanov A.V."/>
            <person name="Beletsky A.V."/>
            <person name="Kadnikov V.V."/>
            <person name="Ignatov A.N."/>
            <person name="Ravin N.V."/>
        </authorList>
    </citation>
    <scope>NUCLEOTIDE SEQUENCE [LARGE SCALE GENOMIC DNA]</scope>
    <source>
        <strain evidence="9">F-4157</strain>
    </source>
</reference>